<sequence length="349" mass="39254">MQNATTADGATGLVGDAAEVVSSSGAQPARSRRDRRAANKAKKMLPGTDYNKRHGIKLFLLIAPLLVMVVLFSYLPLFGWIYAFYDYQPPIPLSESEFVGLQWFQLLVQNPAQVAKIGQVLMNTFAMSGLNILTSFFPVIFAIALNEIRAKWFKNLIQTLTTLPNFISWVLVYSIAFAMFSSSGMINELLQNLHLITEPIKFLDSGDHIWLKMLLWNLWKGLGWGSIMYLAGIAGIDQELYEAAQVDGANRFQQIWHVTIPQLLPTYFVLLMLSISNFLNNGMDQYYVFQNNFNQKWIEVLDLYVYNVGLGNSSLSLGTAISILKSLVSVALLFIVNWMSKRTRGEGIV</sequence>
<dbReference type="Pfam" id="PF00528">
    <property type="entry name" value="BPD_transp_1"/>
    <property type="match status" value="1"/>
</dbReference>
<dbReference type="Proteomes" id="UP000216871">
    <property type="component" value="Unassembled WGS sequence"/>
</dbReference>
<dbReference type="AlphaFoldDB" id="A0A261FN37"/>
<dbReference type="PANTHER" id="PTHR43227">
    <property type="entry name" value="BLL4140 PROTEIN"/>
    <property type="match status" value="1"/>
</dbReference>
<dbReference type="PROSITE" id="PS50928">
    <property type="entry name" value="ABC_TM1"/>
    <property type="match status" value="1"/>
</dbReference>
<dbReference type="Gene3D" id="1.10.3720.10">
    <property type="entry name" value="MetI-like"/>
    <property type="match status" value="1"/>
</dbReference>
<keyword evidence="6 7" id="KW-0472">Membrane</keyword>
<evidence type="ECO:0000313" key="10">
    <source>
        <dbReference type="EMBL" id="OZG60383.1"/>
    </source>
</evidence>
<dbReference type="InterPro" id="IPR000515">
    <property type="entry name" value="MetI-like"/>
</dbReference>
<evidence type="ECO:0000256" key="2">
    <source>
        <dbReference type="ARBA" id="ARBA00022448"/>
    </source>
</evidence>
<reference evidence="10 11" key="1">
    <citation type="journal article" date="2017" name="BMC Genomics">
        <title>Comparative genomic and phylogenomic analyses of the Bifidobacteriaceae family.</title>
        <authorList>
            <person name="Lugli G.A."/>
            <person name="Milani C."/>
            <person name="Turroni F."/>
            <person name="Duranti S."/>
            <person name="Mancabelli L."/>
            <person name="Mangifesta M."/>
            <person name="Ferrario C."/>
            <person name="Modesto M."/>
            <person name="Mattarelli P."/>
            <person name="Jiri K."/>
            <person name="van Sinderen D."/>
            <person name="Ventura M."/>
        </authorList>
    </citation>
    <scope>NUCLEOTIDE SEQUENCE [LARGE SCALE GENOMIC DNA]</scope>
    <source>
        <strain evidence="10 11">DSM 100196</strain>
    </source>
</reference>
<evidence type="ECO:0000256" key="8">
    <source>
        <dbReference type="SAM" id="MobiDB-lite"/>
    </source>
</evidence>
<protein>
    <submittedName>
        <fullName evidence="10">ABC transporter, permease protein</fullName>
    </submittedName>
</protein>
<feature type="region of interest" description="Disordered" evidence="8">
    <location>
        <begin position="21"/>
        <end position="43"/>
    </location>
</feature>
<feature type="transmembrane region" description="Helical" evidence="7">
    <location>
        <begin position="315"/>
        <end position="336"/>
    </location>
</feature>
<dbReference type="GO" id="GO:0055085">
    <property type="term" value="P:transmembrane transport"/>
    <property type="evidence" value="ECO:0007669"/>
    <property type="project" value="InterPro"/>
</dbReference>
<evidence type="ECO:0000256" key="3">
    <source>
        <dbReference type="ARBA" id="ARBA00022475"/>
    </source>
</evidence>
<evidence type="ECO:0000256" key="6">
    <source>
        <dbReference type="ARBA" id="ARBA00023136"/>
    </source>
</evidence>
<feature type="transmembrane region" description="Helical" evidence="7">
    <location>
        <begin position="125"/>
        <end position="145"/>
    </location>
</feature>
<feature type="transmembrane region" description="Helical" evidence="7">
    <location>
        <begin position="214"/>
        <end position="234"/>
    </location>
</feature>
<feature type="transmembrane region" description="Helical" evidence="7">
    <location>
        <begin position="58"/>
        <end position="85"/>
    </location>
</feature>
<keyword evidence="11" id="KW-1185">Reference proteome</keyword>
<feature type="transmembrane region" description="Helical" evidence="7">
    <location>
        <begin position="166"/>
        <end position="186"/>
    </location>
</feature>
<keyword evidence="2 7" id="KW-0813">Transport</keyword>
<keyword evidence="3" id="KW-1003">Cell membrane</keyword>
<accession>A0A261FN37</accession>
<evidence type="ECO:0000256" key="7">
    <source>
        <dbReference type="RuleBase" id="RU363032"/>
    </source>
</evidence>
<dbReference type="PANTHER" id="PTHR43227:SF11">
    <property type="entry name" value="BLL4140 PROTEIN"/>
    <property type="match status" value="1"/>
</dbReference>
<dbReference type="InterPro" id="IPR050809">
    <property type="entry name" value="UgpAE/MalFG_permease"/>
</dbReference>
<name>A0A261FN37_9BIFI</name>
<keyword evidence="5 7" id="KW-1133">Transmembrane helix</keyword>
<proteinExistence type="inferred from homology"/>
<dbReference type="SUPFAM" id="SSF161098">
    <property type="entry name" value="MetI-like"/>
    <property type="match status" value="1"/>
</dbReference>
<feature type="compositionally biased region" description="Basic residues" evidence="8">
    <location>
        <begin position="30"/>
        <end position="43"/>
    </location>
</feature>
<comment type="subcellular location">
    <subcellularLocation>
        <location evidence="1 7">Cell membrane</location>
        <topology evidence="1 7">Multi-pass membrane protein</topology>
    </subcellularLocation>
</comment>
<feature type="domain" description="ABC transmembrane type-1" evidence="9">
    <location>
        <begin position="121"/>
        <end position="336"/>
    </location>
</feature>
<feature type="transmembrane region" description="Helical" evidence="7">
    <location>
        <begin position="255"/>
        <end position="279"/>
    </location>
</feature>
<evidence type="ECO:0000259" key="9">
    <source>
        <dbReference type="PROSITE" id="PS50928"/>
    </source>
</evidence>
<comment type="caution">
    <text evidence="10">The sequence shown here is derived from an EMBL/GenBank/DDBJ whole genome shotgun (WGS) entry which is preliminary data.</text>
</comment>
<keyword evidence="4 7" id="KW-0812">Transmembrane</keyword>
<evidence type="ECO:0000313" key="11">
    <source>
        <dbReference type="Proteomes" id="UP000216871"/>
    </source>
</evidence>
<evidence type="ECO:0000256" key="5">
    <source>
        <dbReference type="ARBA" id="ARBA00022989"/>
    </source>
</evidence>
<dbReference type="EMBL" id="MWWW01000008">
    <property type="protein sequence ID" value="OZG60383.1"/>
    <property type="molecule type" value="Genomic_DNA"/>
</dbReference>
<dbReference type="GO" id="GO:0005886">
    <property type="term" value="C:plasma membrane"/>
    <property type="evidence" value="ECO:0007669"/>
    <property type="project" value="UniProtKB-SubCell"/>
</dbReference>
<organism evidence="10 11">
    <name type="scientific">Bifidobacterium myosotis</name>
    <dbReference type="NCBI Taxonomy" id="1630166"/>
    <lineage>
        <taxon>Bacteria</taxon>
        <taxon>Bacillati</taxon>
        <taxon>Actinomycetota</taxon>
        <taxon>Actinomycetes</taxon>
        <taxon>Bifidobacteriales</taxon>
        <taxon>Bifidobacteriaceae</taxon>
        <taxon>Bifidobacterium</taxon>
    </lineage>
</organism>
<evidence type="ECO:0000256" key="1">
    <source>
        <dbReference type="ARBA" id="ARBA00004651"/>
    </source>
</evidence>
<comment type="similarity">
    <text evidence="7">Belongs to the binding-protein-dependent transport system permease family.</text>
</comment>
<gene>
    <name evidence="10" type="ORF">BMYO_0844</name>
</gene>
<dbReference type="CDD" id="cd06261">
    <property type="entry name" value="TM_PBP2"/>
    <property type="match status" value="1"/>
</dbReference>
<evidence type="ECO:0000256" key="4">
    <source>
        <dbReference type="ARBA" id="ARBA00022692"/>
    </source>
</evidence>
<dbReference type="InterPro" id="IPR035906">
    <property type="entry name" value="MetI-like_sf"/>
</dbReference>